<evidence type="ECO:0000256" key="2">
    <source>
        <dbReference type="ARBA" id="ARBA00022475"/>
    </source>
</evidence>
<protein>
    <submittedName>
        <fullName evidence="10">ABC transporter permease</fullName>
    </submittedName>
</protein>
<dbReference type="Pfam" id="PF02687">
    <property type="entry name" value="FtsX"/>
    <property type="match status" value="2"/>
</dbReference>
<dbReference type="Pfam" id="PF12704">
    <property type="entry name" value="MacB_PCD"/>
    <property type="match status" value="2"/>
</dbReference>
<keyword evidence="3 7" id="KW-0812">Transmembrane</keyword>
<dbReference type="NCBIfam" id="TIGR03434">
    <property type="entry name" value="ADOP"/>
    <property type="match status" value="1"/>
</dbReference>
<keyword evidence="4 7" id="KW-1133">Transmembrane helix</keyword>
<evidence type="ECO:0000256" key="7">
    <source>
        <dbReference type="SAM" id="Phobius"/>
    </source>
</evidence>
<feature type="transmembrane region" description="Helical" evidence="7">
    <location>
        <begin position="821"/>
        <end position="848"/>
    </location>
</feature>
<organism evidence="10 11">
    <name type="scientific">Alloacidobacterium dinghuense</name>
    <dbReference type="NCBI Taxonomy" id="2763107"/>
    <lineage>
        <taxon>Bacteria</taxon>
        <taxon>Pseudomonadati</taxon>
        <taxon>Acidobacteriota</taxon>
        <taxon>Terriglobia</taxon>
        <taxon>Terriglobales</taxon>
        <taxon>Acidobacteriaceae</taxon>
        <taxon>Alloacidobacterium</taxon>
    </lineage>
</organism>
<evidence type="ECO:0000256" key="6">
    <source>
        <dbReference type="ARBA" id="ARBA00038076"/>
    </source>
</evidence>
<dbReference type="Proteomes" id="UP000515312">
    <property type="component" value="Chromosome"/>
</dbReference>
<comment type="similarity">
    <text evidence="6">Belongs to the ABC-4 integral membrane protein family.</text>
</comment>
<feature type="transmembrane region" description="Helical" evidence="7">
    <location>
        <begin position="777"/>
        <end position="801"/>
    </location>
</feature>
<dbReference type="InterPro" id="IPR017800">
    <property type="entry name" value="ADOP"/>
</dbReference>
<dbReference type="InterPro" id="IPR025857">
    <property type="entry name" value="MacB_PCD"/>
</dbReference>
<feature type="transmembrane region" description="Helical" evidence="7">
    <location>
        <begin position="466"/>
        <end position="487"/>
    </location>
</feature>
<name>A0A7G8BG70_9BACT</name>
<feature type="domain" description="MacB-like periplasmic core" evidence="9">
    <location>
        <begin position="517"/>
        <end position="730"/>
    </location>
</feature>
<evidence type="ECO:0000259" key="9">
    <source>
        <dbReference type="Pfam" id="PF12704"/>
    </source>
</evidence>
<reference evidence="10 11" key="1">
    <citation type="submission" date="2020-08" db="EMBL/GenBank/DDBJ databases">
        <title>Edaphobacter telluris sp. nov. and Acidobacterium dinghuensis sp. nov., two acidobacteria isolated from forest soil.</title>
        <authorList>
            <person name="Fu J."/>
            <person name="Qiu L."/>
        </authorList>
    </citation>
    <scope>NUCLEOTIDE SEQUENCE [LARGE SCALE GENOMIC DNA]</scope>
    <source>
        <strain evidence="10">4Y35</strain>
    </source>
</reference>
<keyword evidence="2" id="KW-1003">Cell membrane</keyword>
<dbReference type="GO" id="GO:0022857">
    <property type="term" value="F:transmembrane transporter activity"/>
    <property type="evidence" value="ECO:0007669"/>
    <property type="project" value="TreeGrafter"/>
</dbReference>
<feature type="transmembrane region" description="Helical" evidence="7">
    <location>
        <begin position="517"/>
        <end position="537"/>
    </location>
</feature>
<gene>
    <name evidence="10" type="ORF">H7849_21090</name>
</gene>
<evidence type="ECO:0000256" key="4">
    <source>
        <dbReference type="ARBA" id="ARBA00022989"/>
    </source>
</evidence>
<evidence type="ECO:0000256" key="5">
    <source>
        <dbReference type="ARBA" id="ARBA00023136"/>
    </source>
</evidence>
<comment type="subcellular location">
    <subcellularLocation>
        <location evidence="1">Cell membrane</location>
        <topology evidence="1">Multi-pass membrane protein</topology>
    </subcellularLocation>
</comment>
<dbReference type="InterPro" id="IPR050250">
    <property type="entry name" value="Macrolide_Exporter_MacB"/>
</dbReference>
<feature type="domain" description="MacB-like periplasmic core" evidence="9">
    <location>
        <begin position="103"/>
        <end position="327"/>
    </location>
</feature>
<dbReference type="PANTHER" id="PTHR30572">
    <property type="entry name" value="MEMBRANE COMPONENT OF TRANSPORTER-RELATED"/>
    <property type="match status" value="1"/>
</dbReference>
<dbReference type="KEGG" id="adin:H7849_21090"/>
<keyword evidence="11" id="KW-1185">Reference proteome</keyword>
<dbReference type="GO" id="GO:0005886">
    <property type="term" value="C:plasma membrane"/>
    <property type="evidence" value="ECO:0007669"/>
    <property type="project" value="UniProtKB-SubCell"/>
</dbReference>
<evidence type="ECO:0000256" key="1">
    <source>
        <dbReference type="ARBA" id="ARBA00004651"/>
    </source>
</evidence>
<proteinExistence type="inferred from homology"/>
<dbReference type="NCBIfam" id="NF038403">
    <property type="entry name" value="perm_prefix_1"/>
    <property type="match status" value="1"/>
</dbReference>
<feature type="transmembrane region" description="Helical" evidence="7">
    <location>
        <begin position="877"/>
        <end position="898"/>
    </location>
</feature>
<feature type="transmembrane region" description="Helical" evidence="7">
    <location>
        <begin position="367"/>
        <end position="388"/>
    </location>
</feature>
<feature type="domain" description="ABC3 transporter permease C-terminal" evidence="8">
    <location>
        <begin position="372"/>
        <end position="491"/>
    </location>
</feature>
<accession>A0A7G8BG70</accession>
<sequence length="913" mass="99752">MDSLRGKLRALRMRLGGAFGAHRTRDEFAVELESHLQMHIEDNLRSGMSPEQARRDAYIKLGGLEQAKQAYRERSTVPLLENLWQDIRYGLRMLARHRGFASVAILTLAVGLGTTTTVFLWTDSVLLRPLSGVMQPERLVDFETVTPNGEFVPTSYPDYQDFRDHLKLLQKIAVMRPTALSVGHDDHAERAWGELVSGNFFDVLGAQAEIGRVFGPPEYDDKPGAFPVVVLSDRYWRSHYAADPAIVGKTIRVNRHELTVLGVAAPEFHGSMGAVAFDMWVPYMQQTVLNGVEPRMVLRNRQNRNMLGIARLKPGVTLEQARQELAALAGRMAVANADVSEGMSATLLPLNKSPYGPAAMLESPLRILMGVCVLVLLIVCVNIANLLLARATVREKEFSMRLALGAGRARLMRQVLTESLLLTSAGGVLGLVAAQWMSHTLQYLMPPGQMILGVKMGMGAVLNVRVLAFTAGLCGLVALTAGLFPALQSSRAGLSTKLNEAGRNGAAGRHRNKLRSVLVMAEVALALVALIGAGLFARGFAATMRIDPGFEPNHVLLGQFYLATSGYDLEQRKEFCRRLQQKMEAAPGVVQAAYSDGVPLGFEPSWWEDLRVEGYTPGPGENMKIFRNVVSPDYLNAMRIPLVEGRNFTEHDGENAQPVMIVNEAFARRFFAGRDPVGHRIHGWGMWFRVVGVAKDSKYHYLSESPLPYTYFPFRQVYREDMNLAFYVRTRGNPEHALPVLQAKVHELDPNVSVFDVSPLREFIGASLYPQKVAASLLTVMGGLAVLLAAIGLYSVMAYAVAQRTQEIGVRMALGARRTNVIAMVVRQGLMLAGAGLAVGALLSLAMARSIATLSFTDSGMGGGAKLIGGSSVADPLIYVCAVVFLFAVAAAAAYLPARRASRIDPMQALRAE</sequence>
<dbReference type="EMBL" id="CP060394">
    <property type="protein sequence ID" value="QNI31540.1"/>
    <property type="molecule type" value="Genomic_DNA"/>
</dbReference>
<evidence type="ECO:0000256" key="3">
    <source>
        <dbReference type="ARBA" id="ARBA00022692"/>
    </source>
</evidence>
<dbReference type="InterPro" id="IPR047928">
    <property type="entry name" value="Perm_prefix_1"/>
</dbReference>
<feature type="transmembrane region" description="Helical" evidence="7">
    <location>
        <begin position="100"/>
        <end position="121"/>
    </location>
</feature>
<dbReference type="AlphaFoldDB" id="A0A7G8BG70"/>
<dbReference type="PANTHER" id="PTHR30572:SF4">
    <property type="entry name" value="ABC TRANSPORTER PERMEASE YTRF"/>
    <property type="match status" value="1"/>
</dbReference>
<dbReference type="InterPro" id="IPR003838">
    <property type="entry name" value="ABC3_permease_C"/>
</dbReference>
<keyword evidence="5 7" id="KW-0472">Membrane</keyword>
<feature type="domain" description="ABC3 transporter permease C-terminal" evidence="8">
    <location>
        <begin position="780"/>
        <end position="906"/>
    </location>
</feature>
<evidence type="ECO:0000313" key="11">
    <source>
        <dbReference type="Proteomes" id="UP000515312"/>
    </source>
</evidence>
<feature type="transmembrane region" description="Helical" evidence="7">
    <location>
        <begin position="420"/>
        <end position="438"/>
    </location>
</feature>
<evidence type="ECO:0000259" key="8">
    <source>
        <dbReference type="Pfam" id="PF02687"/>
    </source>
</evidence>
<dbReference type="RefSeq" id="WP_186742263.1">
    <property type="nucleotide sequence ID" value="NZ_CP060394.1"/>
</dbReference>
<evidence type="ECO:0000313" key="10">
    <source>
        <dbReference type="EMBL" id="QNI31540.1"/>
    </source>
</evidence>